<dbReference type="RefSeq" id="WP_346335977.1">
    <property type="nucleotide sequence ID" value="NZ_JBBYXI010000001.1"/>
</dbReference>
<dbReference type="CDD" id="cd10928">
    <property type="entry name" value="CE4_u4"/>
    <property type="match status" value="1"/>
</dbReference>
<keyword evidence="2" id="KW-1185">Reference proteome</keyword>
<dbReference type="InterPro" id="IPR011330">
    <property type="entry name" value="Glyco_hydro/deAcase_b/a-brl"/>
</dbReference>
<comment type="caution">
    <text evidence="1">The sequence shown here is derived from an EMBL/GenBank/DDBJ whole genome shotgun (WGS) entry which is preliminary data.</text>
</comment>
<accession>A0ABV0BG91</accession>
<evidence type="ECO:0000313" key="2">
    <source>
        <dbReference type="Proteomes" id="UP001418637"/>
    </source>
</evidence>
<gene>
    <name evidence="1" type="ORF">WJT86_02860</name>
</gene>
<protein>
    <submittedName>
        <fullName evidence="1">Polysaccharide deacetylase family protein</fullName>
    </submittedName>
</protein>
<sequence length="260" mass="29288">MPFSRLENILAEAEAQKVIIPFWWRDDDAVTQSPALEHLLSISKAARFPIAIAAIPTGLQKSLITQVKKHPQASLLVHGFAHFNHAPADEKKAEFKAHRPLELMCTELQSGLQHLRNMATPEQLCPIFVPPWNRISPELTDQLRGIGFQGLSTFGNRQAPLRSDGLFQINTHIDPIAWHAGRSLLPIDTIIETIISAIQYRLDGHSDEPIGLLTHHLVHDGAIWEFTESLVNYLKMCEVINFIDVRDYLSQALSRTDRSC</sequence>
<reference evidence="1 2" key="1">
    <citation type="submission" date="2024-04" db="EMBL/GenBank/DDBJ databases">
        <title>A novel species isolated from cricket.</title>
        <authorList>
            <person name="Wang H.-C."/>
        </authorList>
    </citation>
    <scope>NUCLEOTIDE SEQUENCE [LARGE SCALE GENOMIC DNA]</scope>
    <source>
        <strain evidence="1 2">WL0021</strain>
    </source>
</reference>
<dbReference type="SUPFAM" id="SSF88713">
    <property type="entry name" value="Glycoside hydrolase/deacetylase"/>
    <property type="match status" value="1"/>
</dbReference>
<dbReference type="Proteomes" id="UP001418637">
    <property type="component" value="Unassembled WGS sequence"/>
</dbReference>
<organism evidence="1 2">
    <name type="scientific">Hohaiivirga grylli</name>
    <dbReference type="NCBI Taxonomy" id="3133970"/>
    <lineage>
        <taxon>Bacteria</taxon>
        <taxon>Pseudomonadati</taxon>
        <taxon>Pseudomonadota</taxon>
        <taxon>Alphaproteobacteria</taxon>
        <taxon>Hyphomicrobiales</taxon>
        <taxon>Methylobacteriaceae</taxon>
        <taxon>Hohaiivirga</taxon>
    </lineage>
</organism>
<name>A0ABV0BG91_9HYPH</name>
<proteinExistence type="predicted"/>
<dbReference type="InterPro" id="IPR049591">
    <property type="entry name" value="CE4_u4-like"/>
</dbReference>
<dbReference type="EMBL" id="JBBYXI010000001">
    <property type="protein sequence ID" value="MEN3930000.1"/>
    <property type="molecule type" value="Genomic_DNA"/>
</dbReference>
<evidence type="ECO:0000313" key="1">
    <source>
        <dbReference type="EMBL" id="MEN3930000.1"/>
    </source>
</evidence>